<reference evidence="2" key="1">
    <citation type="submission" date="2023-04" db="EMBL/GenBank/DDBJ databases">
        <authorList>
            <consortium name="ELIXIR-Norway"/>
        </authorList>
    </citation>
    <scope>NUCLEOTIDE SEQUENCE [LARGE SCALE GENOMIC DNA]</scope>
</reference>
<sequence>MLWAALSPSSGTAYSEACANAGQMPSLLPVGCVALGSGNRGPRAQTFAQLGPGSHSDSASESARKPGVPSSQDLLGPRRQAGRPEAGHNVTPPPRAGRLLPFQFCDERPSP</sequence>
<dbReference type="Proteomes" id="UP001176941">
    <property type="component" value="Chromosome 19"/>
</dbReference>
<organism evidence="2 3">
    <name type="scientific">Rangifer tarandus platyrhynchus</name>
    <name type="common">Svalbard reindeer</name>
    <dbReference type="NCBI Taxonomy" id="3082113"/>
    <lineage>
        <taxon>Eukaryota</taxon>
        <taxon>Metazoa</taxon>
        <taxon>Chordata</taxon>
        <taxon>Craniata</taxon>
        <taxon>Vertebrata</taxon>
        <taxon>Euteleostomi</taxon>
        <taxon>Mammalia</taxon>
        <taxon>Eutheria</taxon>
        <taxon>Laurasiatheria</taxon>
        <taxon>Artiodactyla</taxon>
        <taxon>Ruminantia</taxon>
        <taxon>Pecora</taxon>
        <taxon>Cervidae</taxon>
        <taxon>Odocoileinae</taxon>
        <taxon>Rangifer</taxon>
    </lineage>
</organism>
<proteinExistence type="predicted"/>
<feature type="region of interest" description="Disordered" evidence="1">
    <location>
        <begin position="38"/>
        <end position="111"/>
    </location>
</feature>
<name>A0ABN8YEB7_RANTA</name>
<evidence type="ECO:0000313" key="3">
    <source>
        <dbReference type="Proteomes" id="UP001176941"/>
    </source>
</evidence>
<dbReference type="EMBL" id="OX459955">
    <property type="protein sequence ID" value="CAI9159930.1"/>
    <property type="molecule type" value="Genomic_DNA"/>
</dbReference>
<gene>
    <name evidence="2" type="ORF">MRATA1EN1_LOCUS8892</name>
</gene>
<evidence type="ECO:0000313" key="2">
    <source>
        <dbReference type="EMBL" id="CAI9159930.1"/>
    </source>
</evidence>
<protein>
    <submittedName>
        <fullName evidence="2">Uncharacterized protein</fullName>
    </submittedName>
</protein>
<evidence type="ECO:0000256" key="1">
    <source>
        <dbReference type="SAM" id="MobiDB-lite"/>
    </source>
</evidence>
<accession>A0ABN8YEB7</accession>
<keyword evidence="3" id="KW-1185">Reference proteome</keyword>